<feature type="transmembrane region" description="Helical" evidence="5">
    <location>
        <begin position="73"/>
        <end position="94"/>
    </location>
</feature>
<evidence type="ECO:0008006" key="8">
    <source>
        <dbReference type="Google" id="ProtNLM"/>
    </source>
</evidence>
<evidence type="ECO:0000256" key="1">
    <source>
        <dbReference type="ARBA" id="ARBA00004141"/>
    </source>
</evidence>
<sequence length="299" mass="34028">MSSSHTSAAGCPVHEALPHDPVPFFSSGDINFNAHDVGWLVCGTLAFVATITSCWLIRKHLSFYYHPTEQRHIVRLLAMPIVYAICSFLSYFWYRQALYFQLVRDCYEAIVIAEFFFLLLSFLSNPPPTSEEPIPTPYATKAERDAQLRESVKDLHLRKWMWPLGFLKWRPAGGGPGEGEAFLWWMRVCIGQYVLVRPLSTLASVVGEATGYYCLASWSPRFVHVWASAAITISVTIAMYCVLQLYMPLREPLKPYQPVLKFLCVKLVVFFTFWQETALSFLVTVDVRLCASLGPGRIH</sequence>
<evidence type="ECO:0000256" key="4">
    <source>
        <dbReference type="ARBA" id="ARBA00023136"/>
    </source>
</evidence>
<evidence type="ECO:0000313" key="6">
    <source>
        <dbReference type="EMBL" id="KPV74907.1"/>
    </source>
</evidence>
<feature type="transmembrane region" description="Helical" evidence="5">
    <location>
        <begin position="37"/>
        <end position="58"/>
    </location>
</feature>
<comment type="subcellular location">
    <subcellularLocation>
        <location evidence="1">Membrane</location>
        <topology evidence="1">Multi-pass membrane protein</topology>
    </subcellularLocation>
</comment>
<dbReference type="AlphaFoldDB" id="A0A194S2U1"/>
<accession>A0A194S2U1</accession>
<keyword evidence="3 5" id="KW-1133">Transmembrane helix</keyword>
<dbReference type="OrthoDB" id="5348404at2759"/>
<dbReference type="Pfam" id="PF03619">
    <property type="entry name" value="Solute_trans_a"/>
    <property type="match status" value="1"/>
</dbReference>
<feature type="transmembrane region" description="Helical" evidence="5">
    <location>
        <begin position="225"/>
        <end position="246"/>
    </location>
</feature>
<name>A0A194S2U1_RHOGW</name>
<dbReference type="SMART" id="SM01417">
    <property type="entry name" value="Solute_trans_a"/>
    <property type="match status" value="1"/>
</dbReference>
<dbReference type="Proteomes" id="UP000053890">
    <property type="component" value="Unassembled WGS sequence"/>
</dbReference>
<proteinExistence type="predicted"/>
<evidence type="ECO:0000256" key="5">
    <source>
        <dbReference type="SAM" id="Phobius"/>
    </source>
</evidence>
<keyword evidence="4 5" id="KW-0472">Membrane</keyword>
<dbReference type="EMBL" id="KQ474079">
    <property type="protein sequence ID" value="KPV74907.1"/>
    <property type="molecule type" value="Genomic_DNA"/>
</dbReference>
<keyword evidence="7" id="KW-1185">Reference proteome</keyword>
<evidence type="ECO:0000256" key="2">
    <source>
        <dbReference type="ARBA" id="ARBA00022692"/>
    </source>
</evidence>
<dbReference type="GeneID" id="28973841"/>
<protein>
    <recommendedName>
        <fullName evidence="8">DUF300-domain-containing protein</fullName>
    </recommendedName>
</protein>
<dbReference type="STRING" id="578459.A0A194S2U1"/>
<dbReference type="InterPro" id="IPR005178">
    <property type="entry name" value="Ostalpha/TMEM184C"/>
</dbReference>
<reference evidence="6 7" key="1">
    <citation type="journal article" date="2015" name="Front. Microbiol.">
        <title>Genome sequence of the plant growth promoting endophytic yeast Rhodotorula graminis WP1.</title>
        <authorList>
            <person name="Firrincieli A."/>
            <person name="Otillar R."/>
            <person name="Salamov A."/>
            <person name="Schmutz J."/>
            <person name="Khan Z."/>
            <person name="Redman R.S."/>
            <person name="Fleck N.D."/>
            <person name="Lindquist E."/>
            <person name="Grigoriev I.V."/>
            <person name="Doty S.L."/>
        </authorList>
    </citation>
    <scope>NUCLEOTIDE SEQUENCE [LARGE SCALE GENOMIC DNA]</scope>
    <source>
        <strain evidence="6 7">WP1</strain>
    </source>
</reference>
<dbReference type="RefSeq" id="XP_018270956.1">
    <property type="nucleotide sequence ID" value="XM_018413392.1"/>
</dbReference>
<organism evidence="6 7">
    <name type="scientific">Rhodotorula graminis (strain WP1)</name>
    <dbReference type="NCBI Taxonomy" id="578459"/>
    <lineage>
        <taxon>Eukaryota</taxon>
        <taxon>Fungi</taxon>
        <taxon>Dikarya</taxon>
        <taxon>Basidiomycota</taxon>
        <taxon>Pucciniomycotina</taxon>
        <taxon>Microbotryomycetes</taxon>
        <taxon>Sporidiobolales</taxon>
        <taxon>Sporidiobolaceae</taxon>
        <taxon>Rhodotorula</taxon>
    </lineage>
</organism>
<keyword evidence="2 5" id="KW-0812">Transmembrane</keyword>
<dbReference type="GO" id="GO:0016020">
    <property type="term" value="C:membrane"/>
    <property type="evidence" value="ECO:0007669"/>
    <property type="project" value="UniProtKB-SubCell"/>
</dbReference>
<gene>
    <name evidence="6" type="ORF">RHOBADRAFT_36871</name>
</gene>
<evidence type="ECO:0000313" key="7">
    <source>
        <dbReference type="Proteomes" id="UP000053890"/>
    </source>
</evidence>
<dbReference type="PANTHER" id="PTHR23423">
    <property type="entry name" value="ORGANIC SOLUTE TRANSPORTER-RELATED"/>
    <property type="match status" value="1"/>
</dbReference>
<evidence type="ECO:0000256" key="3">
    <source>
        <dbReference type="ARBA" id="ARBA00022989"/>
    </source>
</evidence>
<dbReference type="OMA" id="TVELMEC"/>